<dbReference type="InterPro" id="IPR032675">
    <property type="entry name" value="LRR_dom_sf"/>
</dbReference>
<comment type="caution">
    <text evidence="1">The sequence shown here is derived from an EMBL/GenBank/DDBJ whole genome shotgun (WGS) entry which is preliminary data.</text>
</comment>
<reference evidence="1 2" key="1">
    <citation type="submission" date="2020-04" db="EMBL/GenBank/DDBJ databases">
        <authorList>
            <person name="Alioto T."/>
            <person name="Alioto T."/>
            <person name="Gomez Garrido J."/>
        </authorList>
    </citation>
    <scope>NUCLEOTIDE SEQUENCE [LARGE SCALE GENOMIC DNA]</scope>
</reference>
<dbReference type="Gene3D" id="3.80.10.10">
    <property type="entry name" value="Ribonuclease Inhibitor"/>
    <property type="match status" value="1"/>
</dbReference>
<sequence>MKRSFNYLLLEDQLMDIEEYILILGDVDGGKDELSLNLTDHFKCESSKNIPLPEIKNYCSRAKLGPKVWRRFELELKKLDFFNQLIGRSSSSEEFNLRYLLVNERGTNSFDRSSLSTFQSAASRDTRVNRVTHCQSCLSRIRKNLKMERNAEPNYVNIKNGFELLALNCFKVFPSLIDTEEISRAISLDPERTWNLTKETLELLVSNLEWNYFNLGPISNVFQEDPEAIEALQIVSSSKACHLSTLIIRRKYDSMQPYHIHKLLRWSIGNCRALTELQIHSYSFFIKCVTAMCKNLKSLKLLDVKIQYEKLDVFTRPFLELNVSDVKFRQNFKDVFKNLEIFRFTSLPRMTKRKRDPHSAYELQRKLMRFCMSLLPSIKYLGDPNLFTDMSEAVIHQAGNSWLEVMTIKMNAPEPFDVEDFSKFRSVKSLSIMFHDMDYPPVNPNLHSLRTLLCPISTLCLTDLHTCAYLEFLLYHFGSGLKQLRLSLNNAKISTLRLALIYFTCPDLEELEIRNMLRLDDDGAWCLRHFERLRSVVLEMPYNSFETKNVRLSDIFAIPNLEEVSLNSLSVEENDLIATISMVMKNPDILCKIKKLYLVVNAPQERKEKKRYREYCDALGIAIRAKLNPGGFYRIYLKDNPTVIYV</sequence>
<dbReference type="Proteomes" id="UP000494165">
    <property type="component" value="Unassembled WGS sequence"/>
</dbReference>
<protein>
    <submittedName>
        <fullName evidence="1">Uncharacterized protein</fullName>
    </submittedName>
</protein>
<organism evidence="1 2">
    <name type="scientific">Cloeon dipterum</name>
    <dbReference type="NCBI Taxonomy" id="197152"/>
    <lineage>
        <taxon>Eukaryota</taxon>
        <taxon>Metazoa</taxon>
        <taxon>Ecdysozoa</taxon>
        <taxon>Arthropoda</taxon>
        <taxon>Hexapoda</taxon>
        <taxon>Insecta</taxon>
        <taxon>Pterygota</taxon>
        <taxon>Palaeoptera</taxon>
        <taxon>Ephemeroptera</taxon>
        <taxon>Pisciforma</taxon>
        <taxon>Baetidae</taxon>
        <taxon>Cloeon</taxon>
    </lineage>
</organism>
<proteinExistence type="predicted"/>
<dbReference type="EMBL" id="CADEPI010000541">
    <property type="protein sequence ID" value="CAB3387151.1"/>
    <property type="molecule type" value="Genomic_DNA"/>
</dbReference>
<name>A0A8S1DTE8_9INSE</name>
<evidence type="ECO:0000313" key="2">
    <source>
        <dbReference type="Proteomes" id="UP000494165"/>
    </source>
</evidence>
<gene>
    <name evidence="1" type="ORF">CLODIP_2_CD03087</name>
</gene>
<dbReference type="AlphaFoldDB" id="A0A8S1DTE8"/>
<accession>A0A8S1DTE8</accession>
<evidence type="ECO:0000313" key="1">
    <source>
        <dbReference type="EMBL" id="CAB3387151.1"/>
    </source>
</evidence>
<keyword evidence="2" id="KW-1185">Reference proteome</keyword>
<dbReference type="SUPFAM" id="SSF52047">
    <property type="entry name" value="RNI-like"/>
    <property type="match status" value="1"/>
</dbReference>